<dbReference type="InterPro" id="IPR052811">
    <property type="entry name" value="Glucose_resp_signaling"/>
</dbReference>
<name>A0A0C9TJN5_PAXIN</name>
<reference evidence="3" key="2">
    <citation type="submission" date="2015-01" db="EMBL/GenBank/DDBJ databases">
        <title>Evolutionary Origins and Diversification of the Mycorrhizal Mutualists.</title>
        <authorList>
            <consortium name="DOE Joint Genome Institute"/>
            <consortium name="Mycorrhizal Genomics Consortium"/>
            <person name="Kohler A."/>
            <person name="Kuo A."/>
            <person name="Nagy L.G."/>
            <person name="Floudas D."/>
            <person name="Copeland A."/>
            <person name="Barry K.W."/>
            <person name="Cichocki N."/>
            <person name="Veneault-Fourrey C."/>
            <person name="LaButti K."/>
            <person name="Lindquist E.A."/>
            <person name="Lipzen A."/>
            <person name="Lundell T."/>
            <person name="Morin E."/>
            <person name="Murat C."/>
            <person name="Riley R."/>
            <person name="Ohm R."/>
            <person name="Sun H."/>
            <person name="Tunlid A."/>
            <person name="Henrissat B."/>
            <person name="Grigoriev I.V."/>
            <person name="Hibbett D.S."/>
            <person name="Martin F."/>
        </authorList>
    </citation>
    <scope>NUCLEOTIDE SEQUENCE [LARGE SCALE GENOMIC DNA]</scope>
    <source>
        <strain evidence="3">ATCC 200175</strain>
    </source>
</reference>
<protein>
    <submittedName>
        <fullName evidence="2">Uncharacterized protein</fullName>
    </submittedName>
</protein>
<proteinExistence type="predicted"/>
<dbReference type="PANTHER" id="PTHR47263:SF1">
    <property type="entry name" value="C2 DOMAIN PROTEIN (AFU_ORTHOLOGUE AFUA_7G02350)"/>
    <property type="match status" value="1"/>
</dbReference>
<dbReference type="HOGENOM" id="CLU_2146661_0_0_1"/>
<keyword evidence="3" id="KW-1185">Reference proteome</keyword>
<dbReference type="OrthoDB" id="2015333at2759"/>
<organism evidence="2 3">
    <name type="scientific">Paxillus involutus ATCC 200175</name>
    <dbReference type="NCBI Taxonomy" id="664439"/>
    <lineage>
        <taxon>Eukaryota</taxon>
        <taxon>Fungi</taxon>
        <taxon>Dikarya</taxon>
        <taxon>Basidiomycota</taxon>
        <taxon>Agaricomycotina</taxon>
        <taxon>Agaricomycetes</taxon>
        <taxon>Agaricomycetidae</taxon>
        <taxon>Boletales</taxon>
        <taxon>Paxilineae</taxon>
        <taxon>Paxillaceae</taxon>
        <taxon>Paxillus</taxon>
    </lineage>
</organism>
<evidence type="ECO:0000313" key="2">
    <source>
        <dbReference type="EMBL" id="KIJ08107.1"/>
    </source>
</evidence>
<feature type="region of interest" description="Disordered" evidence="1">
    <location>
        <begin position="79"/>
        <end position="112"/>
    </location>
</feature>
<dbReference type="AlphaFoldDB" id="A0A0C9TJN5"/>
<accession>A0A0C9TJN5</accession>
<evidence type="ECO:0000256" key="1">
    <source>
        <dbReference type="SAM" id="MobiDB-lite"/>
    </source>
</evidence>
<evidence type="ECO:0000313" key="3">
    <source>
        <dbReference type="Proteomes" id="UP000053647"/>
    </source>
</evidence>
<dbReference type="EMBL" id="KN819699">
    <property type="protein sequence ID" value="KIJ08107.1"/>
    <property type="molecule type" value="Genomic_DNA"/>
</dbReference>
<dbReference type="PANTHER" id="PTHR47263">
    <property type="entry name" value="ADENYLATE CYCLASE ACTIVATION PROTEIN GIT1"/>
    <property type="match status" value="1"/>
</dbReference>
<dbReference type="Proteomes" id="UP000053647">
    <property type="component" value="Unassembled WGS sequence"/>
</dbReference>
<gene>
    <name evidence="2" type="ORF">PAXINDRAFT_102682</name>
</gene>
<reference evidence="2 3" key="1">
    <citation type="submission" date="2014-06" db="EMBL/GenBank/DDBJ databases">
        <authorList>
            <consortium name="DOE Joint Genome Institute"/>
            <person name="Kuo A."/>
            <person name="Kohler A."/>
            <person name="Nagy L.G."/>
            <person name="Floudas D."/>
            <person name="Copeland A."/>
            <person name="Barry K.W."/>
            <person name="Cichocki N."/>
            <person name="Veneault-Fourrey C."/>
            <person name="LaButti K."/>
            <person name="Lindquist E.A."/>
            <person name="Lipzen A."/>
            <person name="Lundell T."/>
            <person name="Morin E."/>
            <person name="Murat C."/>
            <person name="Sun H."/>
            <person name="Tunlid A."/>
            <person name="Henrissat B."/>
            <person name="Grigoriev I.V."/>
            <person name="Hibbett D.S."/>
            <person name="Martin F."/>
            <person name="Nordberg H.P."/>
            <person name="Cantor M.N."/>
            <person name="Hua S.X."/>
        </authorList>
    </citation>
    <scope>NUCLEOTIDE SEQUENCE [LARGE SCALE GENOMIC DNA]</scope>
    <source>
        <strain evidence="2 3">ATCC 200175</strain>
    </source>
</reference>
<sequence>MEECVRAMQQSLREAVPVKKRVKSVYNQRNLGTIKERKKEKQEKEVSSGEAIMRILRMRPNTQEFIAQQLDIMQAMRAEQERSQAVQRQRKSQRVRQGQIPPVPPLPSNDRQ</sequence>
<feature type="compositionally biased region" description="Pro residues" evidence="1">
    <location>
        <begin position="101"/>
        <end position="112"/>
    </location>
</feature>